<name>A0ABD1SKW4_9LAMI</name>
<evidence type="ECO:0000256" key="1">
    <source>
        <dbReference type="SAM" id="Coils"/>
    </source>
</evidence>
<gene>
    <name evidence="2" type="ORF">Fot_35220</name>
</gene>
<comment type="caution">
    <text evidence="2">The sequence shown here is derived from an EMBL/GenBank/DDBJ whole genome shotgun (WGS) entry which is preliminary data.</text>
</comment>
<dbReference type="Gene3D" id="1.20.5.1160">
    <property type="entry name" value="Vasodilator-stimulated phosphoprotein"/>
    <property type="match status" value="1"/>
</dbReference>
<protein>
    <submittedName>
        <fullName evidence="2">Intermediate filament</fullName>
    </submittedName>
</protein>
<dbReference type="EMBL" id="JBFOLJ010000010">
    <property type="protein sequence ID" value="KAL2501372.1"/>
    <property type="molecule type" value="Genomic_DNA"/>
</dbReference>
<keyword evidence="1" id="KW-0175">Coiled coil</keyword>
<feature type="coiled-coil region" evidence="1">
    <location>
        <begin position="98"/>
        <end position="181"/>
    </location>
</feature>
<organism evidence="2 3">
    <name type="scientific">Forsythia ovata</name>
    <dbReference type="NCBI Taxonomy" id="205694"/>
    <lineage>
        <taxon>Eukaryota</taxon>
        <taxon>Viridiplantae</taxon>
        <taxon>Streptophyta</taxon>
        <taxon>Embryophyta</taxon>
        <taxon>Tracheophyta</taxon>
        <taxon>Spermatophyta</taxon>
        <taxon>Magnoliopsida</taxon>
        <taxon>eudicotyledons</taxon>
        <taxon>Gunneridae</taxon>
        <taxon>Pentapetalae</taxon>
        <taxon>asterids</taxon>
        <taxon>lamiids</taxon>
        <taxon>Lamiales</taxon>
        <taxon>Oleaceae</taxon>
        <taxon>Forsythieae</taxon>
        <taxon>Forsythia</taxon>
    </lineage>
</organism>
<proteinExistence type="predicted"/>
<reference evidence="3" key="1">
    <citation type="submission" date="2024-07" db="EMBL/GenBank/DDBJ databases">
        <title>Two chromosome-level genome assemblies of Korean endemic species Abeliophyllum distichum and Forsythia ovata (Oleaceae).</title>
        <authorList>
            <person name="Jang H."/>
        </authorList>
    </citation>
    <scope>NUCLEOTIDE SEQUENCE [LARGE SCALE GENOMIC DNA]</scope>
</reference>
<accession>A0ABD1SKW4</accession>
<evidence type="ECO:0000313" key="2">
    <source>
        <dbReference type="EMBL" id="KAL2501372.1"/>
    </source>
</evidence>
<keyword evidence="3" id="KW-1185">Reference proteome</keyword>
<dbReference type="AlphaFoldDB" id="A0ABD1SKW4"/>
<evidence type="ECO:0000313" key="3">
    <source>
        <dbReference type="Proteomes" id="UP001604277"/>
    </source>
</evidence>
<dbReference type="Proteomes" id="UP001604277">
    <property type="component" value="Unassembled WGS sequence"/>
</dbReference>
<sequence>MNKTAYLCQGMRVEELRHIKKNLEKKLAETTPVVLSMRPDDLAMAATMVDSFWTDPSLKLSITKALVVWSILLIEEAETDIKDRNHFQERATWLQGSLNELKTELRLLTDEKDKLKVDLQNAESDVVEFSKRYDHATRAQEVITKALEESNDQKKELVGKVAELENALDSLKAECSGWKDTNLKMEKGTEDRMKAILKEIYPTLDLSAIEADYPASEDAGEKQLNLHLTEHKIGHVVFSFGEFVLFLFE</sequence>